<sequence>MNSSLNILNIALIGALLVMAVTVQARETYLQDVPKHGDLSLISAAD</sequence>
<name>A0A238J8A8_9RHOB</name>
<organism evidence="1 2">
    <name type="scientific">Pelagimonas phthalicica</name>
    <dbReference type="NCBI Taxonomy" id="1037362"/>
    <lineage>
        <taxon>Bacteria</taxon>
        <taxon>Pseudomonadati</taxon>
        <taxon>Pseudomonadota</taxon>
        <taxon>Alphaproteobacteria</taxon>
        <taxon>Rhodobacterales</taxon>
        <taxon>Roseobacteraceae</taxon>
        <taxon>Pelagimonas</taxon>
    </lineage>
</organism>
<dbReference type="AlphaFoldDB" id="A0A238J8A8"/>
<reference evidence="2" key="1">
    <citation type="submission" date="2017-05" db="EMBL/GenBank/DDBJ databases">
        <authorList>
            <person name="Rodrigo-Torres L."/>
            <person name="Arahal R. D."/>
            <person name="Lucena T."/>
        </authorList>
    </citation>
    <scope>NUCLEOTIDE SEQUENCE [LARGE SCALE GENOMIC DNA]</scope>
    <source>
        <strain evidence="2">CECT 8649</strain>
    </source>
</reference>
<keyword evidence="2" id="KW-1185">Reference proteome</keyword>
<accession>A0A238J8A8</accession>
<proteinExistence type="predicted"/>
<evidence type="ECO:0000313" key="1">
    <source>
        <dbReference type="EMBL" id="SMX26407.1"/>
    </source>
</evidence>
<gene>
    <name evidence="1" type="ORF">TRP8649_00484</name>
</gene>
<dbReference type="Proteomes" id="UP000225972">
    <property type="component" value="Unassembled WGS sequence"/>
</dbReference>
<evidence type="ECO:0000313" key="2">
    <source>
        <dbReference type="Proteomes" id="UP000225972"/>
    </source>
</evidence>
<dbReference type="EMBL" id="FXXP01000001">
    <property type="protein sequence ID" value="SMX26407.1"/>
    <property type="molecule type" value="Genomic_DNA"/>
</dbReference>
<protein>
    <submittedName>
        <fullName evidence="1">Uncharacterized protein</fullName>
    </submittedName>
</protein>
<dbReference type="RefSeq" id="WP_166652694.1">
    <property type="nucleotide sequence ID" value="NZ_FXXP01000001.1"/>
</dbReference>